<feature type="transmembrane region" description="Helical" evidence="15">
    <location>
        <begin position="37"/>
        <end position="53"/>
    </location>
</feature>
<dbReference type="GO" id="GO:0005874">
    <property type="term" value="C:microtubule"/>
    <property type="evidence" value="ECO:0007669"/>
    <property type="project" value="UniProtKB-KW"/>
</dbReference>
<organism evidence="26 27">
    <name type="scientific">Astyanax mexicanus</name>
    <name type="common">Blind cave fish</name>
    <name type="synonym">Astyanax fasciatus mexicanus</name>
    <dbReference type="NCBI Taxonomy" id="7994"/>
    <lineage>
        <taxon>Eukaryota</taxon>
        <taxon>Metazoa</taxon>
        <taxon>Chordata</taxon>
        <taxon>Craniata</taxon>
        <taxon>Vertebrata</taxon>
        <taxon>Euteleostomi</taxon>
        <taxon>Actinopterygii</taxon>
        <taxon>Neopterygii</taxon>
        <taxon>Teleostei</taxon>
        <taxon>Ostariophysi</taxon>
        <taxon>Characiformes</taxon>
        <taxon>Characoidei</taxon>
        <taxon>Acestrorhamphidae</taxon>
        <taxon>Acestrorhamphinae</taxon>
        <taxon>Astyanax</taxon>
    </lineage>
</organism>
<comment type="similarity">
    <text evidence="3">Belongs to the dynein heavy chain family.</text>
</comment>
<dbReference type="InterPro" id="IPR041589">
    <property type="entry name" value="DNAH3_AAA_lid_1"/>
</dbReference>
<dbReference type="GO" id="GO:0005858">
    <property type="term" value="C:axonemal dynein complex"/>
    <property type="evidence" value="ECO:0007669"/>
    <property type="project" value="UniProtKB-ARBA"/>
</dbReference>
<dbReference type="InterPro" id="IPR035706">
    <property type="entry name" value="AAA_9"/>
</dbReference>
<dbReference type="GO" id="GO:0031514">
    <property type="term" value="C:motile cilium"/>
    <property type="evidence" value="ECO:0007669"/>
    <property type="project" value="UniProtKB-SubCell"/>
</dbReference>
<dbReference type="Gene3D" id="6.10.140.1060">
    <property type="match status" value="1"/>
</dbReference>
<keyword evidence="15" id="KW-0812">Transmembrane</keyword>
<evidence type="ECO:0000256" key="4">
    <source>
        <dbReference type="ARBA" id="ARBA00022490"/>
    </source>
</evidence>
<dbReference type="FunFam" id="1.20.920.30:FF:000005">
    <property type="entry name" value="Dynein, axonemal, heavy chain 2"/>
    <property type="match status" value="1"/>
</dbReference>
<dbReference type="FunFam" id="3.40.50.300:FF:000362">
    <property type="entry name" value="Dynein, axonemal, heavy chain 6"/>
    <property type="match status" value="1"/>
</dbReference>
<dbReference type="GO" id="GO:0045505">
    <property type="term" value="F:dynein intermediate chain binding"/>
    <property type="evidence" value="ECO:0007669"/>
    <property type="project" value="InterPro"/>
</dbReference>
<dbReference type="FunFam" id="1.10.8.720:FF:000001">
    <property type="entry name" value="dynein heavy chain 7, axonemal"/>
    <property type="match status" value="1"/>
</dbReference>
<dbReference type="InterPro" id="IPR035699">
    <property type="entry name" value="AAA_6"/>
</dbReference>
<evidence type="ECO:0000256" key="6">
    <source>
        <dbReference type="ARBA" id="ARBA00022741"/>
    </source>
</evidence>
<dbReference type="InterPro" id="IPR042228">
    <property type="entry name" value="Dynein_linker_3"/>
</dbReference>
<accession>A0A8B9L6Z6</accession>
<evidence type="ECO:0000259" key="24">
    <source>
        <dbReference type="Pfam" id="PF18198"/>
    </source>
</evidence>
<feature type="domain" description="Dynein heavy chain linker" evidence="17">
    <location>
        <begin position="914"/>
        <end position="1316"/>
    </location>
</feature>
<dbReference type="Ensembl" id="ENSAMXT00005051969.1">
    <property type="protein sequence ID" value="ENSAMXP00005047887.1"/>
    <property type="gene ID" value="ENSAMXG00005020804.1"/>
</dbReference>
<feature type="transmembrane region" description="Helical" evidence="15">
    <location>
        <begin position="105"/>
        <end position="127"/>
    </location>
</feature>
<dbReference type="InterPro" id="IPR042219">
    <property type="entry name" value="AAA_lid_11_sf"/>
</dbReference>
<dbReference type="SUPFAM" id="SSF52540">
    <property type="entry name" value="P-loop containing nucleoside triphosphate hydrolases"/>
    <property type="match status" value="4"/>
</dbReference>
<evidence type="ECO:0000259" key="20">
    <source>
        <dbReference type="Pfam" id="PF12780"/>
    </source>
</evidence>
<evidence type="ECO:0000256" key="5">
    <source>
        <dbReference type="ARBA" id="ARBA00022701"/>
    </source>
</evidence>
<evidence type="ECO:0000256" key="3">
    <source>
        <dbReference type="ARBA" id="ARBA00008887"/>
    </source>
</evidence>
<keyword evidence="6" id="KW-0547">Nucleotide-binding</keyword>
<evidence type="ECO:0000259" key="22">
    <source>
        <dbReference type="Pfam" id="PF17852"/>
    </source>
</evidence>
<dbReference type="FunFam" id="1.20.140.100:FF:000004">
    <property type="entry name" value="Dynein axonemal heavy chain 6"/>
    <property type="match status" value="1"/>
</dbReference>
<dbReference type="InterPro" id="IPR004273">
    <property type="entry name" value="Dynein_heavy_D6_P-loop"/>
</dbReference>
<dbReference type="Gene3D" id="1.10.472.130">
    <property type="match status" value="1"/>
</dbReference>
<dbReference type="InterPro" id="IPR043160">
    <property type="entry name" value="Dynein_C_barrel"/>
</dbReference>
<evidence type="ECO:0000259" key="23">
    <source>
        <dbReference type="Pfam" id="PF17857"/>
    </source>
</evidence>
<feature type="domain" description="Dynein heavy chain C-terminal" evidence="25">
    <location>
        <begin position="3572"/>
        <end position="3871"/>
    </location>
</feature>
<feature type="domain" description="Dynein heavy chain AAA 5 extension" evidence="22">
    <location>
        <begin position="1907"/>
        <end position="2004"/>
    </location>
</feature>
<dbReference type="Pfam" id="PF12777">
    <property type="entry name" value="MT"/>
    <property type="match status" value="1"/>
</dbReference>
<keyword evidence="7" id="KW-0067">ATP-binding</keyword>
<dbReference type="Gene3D" id="1.10.8.1220">
    <property type="match status" value="1"/>
</dbReference>
<feature type="domain" description="Dynein heavy chain hydrolytic ATP-binding dynein motor region" evidence="18">
    <location>
        <begin position="1568"/>
        <end position="1739"/>
    </location>
</feature>
<dbReference type="PANTHER" id="PTHR22878">
    <property type="entry name" value="DYNEIN HEAVY CHAIN 6, AXONEMAL-LIKE-RELATED"/>
    <property type="match status" value="1"/>
</dbReference>
<dbReference type="GO" id="GO:0008569">
    <property type="term" value="F:minus-end-directed microtubule motor activity"/>
    <property type="evidence" value="ECO:0007669"/>
    <property type="project" value="InterPro"/>
</dbReference>
<dbReference type="Pfam" id="PF12780">
    <property type="entry name" value="AAA_8"/>
    <property type="match status" value="1"/>
</dbReference>
<evidence type="ECO:0000256" key="8">
    <source>
        <dbReference type="ARBA" id="ARBA00022846"/>
    </source>
</evidence>
<dbReference type="InterPro" id="IPR041228">
    <property type="entry name" value="Dynein_C"/>
</dbReference>
<keyword evidence="13" id="KW-0206">Cytoskeleton</keyword>
<dbReference type="FunFam" id="3.40.50.300:FF:001328">
    <property type="entry name" value="Dynein heavy chain 6, axonemal"/>
    <property type="match status" value="1"/>
</dbReference>
<dbReference type="Pfam" id="PF03028">
    <property type="entry name" value="Dynein_heavy"/>
    <property type="match status" value="1"/>
</dbReference>
<evidence type="ECO:0000256" key="1">
    <source>
        <dbReference type="ARBA" id="ARBA00004230"/>
    </source>
</evidence>
<feature type="domain" description="Dynein heavy chain AAA module D4" evidence="20">
    <location>
        <begin position="2413"/>
        <end position="2674"/>
    </location>
</feature>
<reference evidence="26" key="1">
    <citation type="submission" date="2025-08" db="UniProtKB">
        <authorList>
            <consortium name="Ensembl"/>
        </authorList>
    </citation>
    <scope>IDENTIFICATION</scope>
</reference>
<dbReference type="Gene3D" id="3.20.180.20">
    <property type="entry name" value="Dynein heavy chain, N-terminal domain 2"/>
    <property type="match status" value="1"/>
</dbReference>
<feature type="domain" description="Dynein heavy chain region D6 P-loop" evidence="16">
    <location>
        <begin position="3284"/>
        <end position="3397"/>
    </location>
</feature>
<dbReference type="InterPro" id="IPR041658">
    <property type="entry name" value="AAA_lid_11"/>
</dbReference>
<dbReference type="FunFam" id="1.10.287.2620:FF:000002">
    <property type="entry name" value="Dynein heavy chain 2, axonemal"/>
    <property type="match status" value="1"/>
</dbReference>
<evidence type="ECO:0000256" key="13">
    <source>
        <dbReference type="ARBA" id="ARBA00023212"/>
    </source>
</evidence>
<evidence type="ECO:0000259" key="16">
    <source>
        <dbReference type="Pfam" id="PF03028"/>
    </source>
</evidence>
<feature type="domain" description="Dynein heavy chain hydrolytic ATP-binding dynein motor region" evidence="18">
    <location>
        <begin position="1444"/>
        <end position="1566"/>
    </location>
</feature>
<dbReference type="InterPro" id="IPR024743">
    <property type="entry name" value="Dynein_HC_stalk"/>
</dbReference>
<dbReference type="Pfam" id="PF18199">
    <property type="entry name" value="Dynein_C"/>
    <property type="match status" value="1"/>
</dbReference>
<dbReference type="Pfam" id="PF12774">
    <property type="entry name" value="AAA_6"/>
    <property type="match status" value="2"/>
</dbReference>
<keyword evidence="9" id="KW-0243">Dynein</keyword>
<dbReference type="Gene3D" id="3.40.50.300">
    <property type="entry name" value="P-loop containing nucleotide triphosphate hydrolases"/>
    <property type="match status" value="5"/>
</dbReference>
<dbReference type="Gene3D" id="1.20.140.100">
    <property type="entry name" value="Dynein heavy chain, N-terminal domain 2"/>
    <property type="match status" value="1"/>
</dbReference>
<protein>
    <submittedName>
        <fullName evidence="26">Dynein, axonemal, heavy chain 1</fullName>
    </submittedName>
</protein>
<dbReference type="FunFam" id="3.40.50.300:FF:002141">
    <property type="entry name" value="Dynein heavy chain"/>
    <property type="match status" value="1"/>
</dbReference>
<evidence type="ECO:0000256" key="9">
    <source>
        <dbReference type="ARBA" id="ARBA00023017"/>
    </source>
</evidence>
<dbReference type="InterPro" id="IPR026983">
    <property type="entry name" value="DHC"/>
</dbReference>
<dbReference type="FunFam" id="1.10.8.1220:FF:000001">
    <property type="entry name" value="Dynein axonemal heavy chain 5"/>
    <property type="match status" value="1"/>
</dbReference>
<evidence type="ECO:0000256" key="7">
    <source>
        <dbReference type="ARBA" id="ARBA00022840"/>
    </source>
</evidence>
<dbReference type="FunFam" id="1.20.58.1120:FF:000005">
    <property type="entry name" value="Dynein, axonemal, heavy chain 12"/>
    <property type="match status" value="1"/>
</dbReference>
<keyword evidence="4" id="KW-0963">Cytoplasm</keyword>
<dbReference type="FunFam" id="3.40.50.300:FF:000063">
    <property type="entry name" value="dynein heavy chain 6, axonemal"/>
    <property type="match status" value="1"/>
</dbReference>
<evidence type="ECO:0000256" key="10">
    <source>
        <dbReference type="ARBA" id="ARBA00023054"/>
    </source>
</evidence>
<keyword evidence="15" id="KW-0472">Membrane</keyword>
<name>A0A8B9L6Z6_ASTMX</name>
<dbReference type="FunFam" id="3.20.180.20:FF:000003">
    <property type="entry name" value="Dynein heavy chain 12, axonemal"/>
    <property type="match status" value="1"/>
</dbReference>
<keyword evidence="10" id="KW-0175">Coiled coil</keyword>
<keyword evidence="12" id="KW-0505">Motor protein</keyword>
<dbReference type="Pfam" id="PF12781">
    <property type="entry name" value="AAA_9"/>
    <property type="match status" value="1"/>
</dbReference>
<evidence type="ECO:0000259" key="17">
    <source>
        <dbReference type="Pfam" id="PF08393"/>
    </source>
</evidence>
<comment type="subcellular location">
    <subcellularLocation>
        <location evidence="1">Cell projection</location>
        <location evidence="1">Cilium</location>
        <location evidence="1">Flagellum</location>
    </subcellularLocation>
    <subcellularLocation>
        <location evidence="2">Cytoplasm</location>
        <location evidence="2">Cytoskeleton</location>
        <location evidence="2">Cilium axoneme</location>
    </subcellularLocation>
</comment>
<dbReference type="Pfam" id="PF17857">
    <property type="entry name" value="AAA_lid_1"/>
    <property type="match status" value="1"/>
</dbReference>
<evidence type="ECO:0000259" key="25">
    <source>
        <dbReference type="Pfam" id="PF18199"/>
    </source>
</evidence>
<dbReference type="FunFam" id="1.20.1270.280:FF:000001">
    <property type="entry name" value="dynein heavy chain 7, axonemal"/>
    <property type="match status" value="1"/>
</dbReference>
<evidence type="ECO:0000259" key="18">
    <source>
        <dbReference type="Pfam" id="PF12774"/>
    </source>
</evidence>
<evidence type="ECO:0000256" key="2">
    <source>
        <dbReference type="ARBA" id="ARBA00004430"/>
    </source>
</evidence>
<feature type="transmembrane region" description="Helical" evidence="15">
    <location>
        <begin position="185"/>
        <end position="206"/>
    </location>
</feature>
<keyword evidence="14" id="KW-0966">Cell projection</keyword>
<sequence length="3875" mass="441801">MKCHVEYAVGHCEEIVPKTPNLTALAPNESEGKLQNWLDLFIYLYILTTASIFRTPTDLFSIVEKDRHGPTTEILQKSDFSSRGYTAKVQLPYKHAPGQPPHLSYSFSIVCMILIYCLVSVCVNFVLNCTLQIFDNEEFDCRTPEDWLALGFELDSTDHKPVPAKALLPTSDNISDTGTERSQTFLFPGINLFFLWVWGFSCLVIVSPTLEYMWQSVGVLDYCPEEKQYLVQKADPLGRIRDRNGKPAVPGAQRNKDSLLAGQFWVPRIRLMFCAEDPRIFAQRVQFALNSRKTTEAMLLYNLCVDCMPFSSVTPTLDPTSLQRIRDFTLSTPGLKLPLLQERMKRLEKEVELHYNRTMNKLSFDWVVQNKPEEFPYITLPQEEPESVPQSGLVAVPDYPFKKNRAAFAFNYLLTKPEVLSALSKVRVECDRVAAMSLFQVKSFKPLRLEEFELAQSQTYTQVQLFLKDSWVSTLCQGICSSLRHVGKGWFNLKESCWEVYRMSKMCRMMALVRYSLQDSLRFLVQDSLASLAKLLMDACHSVLDCPSELTWGPDLINSPYMPKKKPIFSVDLVIDQSGVHYSTPLENFETSVINLMDKGILSTHNVPQLEKFVMENLFISGVPLLESVGLYELEVKKLRKRISRTLSQAAIPLRAYAREYEGCFFSDVKREVERHLMEKENLEKSLPSTIIIGPFLVVVETVRRNLSEKCSTLANAVLDSFALKLRNQVDQACEECKSISRRLYEKPDSIEELTEQREWIKQIPDQLKAHEVKTHFIQYYTHRTNSKVMTDYEVIDEFFYNLPNEDFKAKWAAKAWPLKILTQIESVQVQHQEDEDRFQKIQLADQNNFQERLESLQMVVAGFSAYTDVNRAHEVANEVRRIGKQLKESQAMAQVYNNRERLFSIPVTNYDRLQKLIRDFQPFQDLWLTTSDWLRWHDGWLNNPLSTIDPEELERSVSDAYKTMHKCVKQLKDVPACQEMASYVRGIIEDFRPFIPLFQGMRNPGMRSRHWELLSERIQMNVMPKASLTFSRCLELGLEQHVDEIARVAEVAAKEYGIEQALDKMQHEWSSVEFEVLPYKNTGTYILKSPDEASQLLDDHIVMTQSMSFSPYKKPFEERISAWESKLRMTQDVLEEWLTCQRSWLYLEPIFSSDDINRQLPLEGKRYQTVEGTWRKVMKGANEKRQVIELCPDPRLLDSLRNCNMLLEQVQKGLSEYLETKRGAFPRFYFLSDDELLEILSQTKDPTAVQPHLRKCFENIARLHFQPDLQITHMYSAEGEEVKLFLPVWPSGNVEDWLRDVEKSMKLSLRDCIDRSLRVYPEEPRTKWVLSWPGQVVIAGCQTFWTTEVSEALEKGDLAERLYPQLQLQLGDLVQLVRGRLSKMQRTILSALIVIEVHAKDVAAKLVEEGVASVNDFEWISQLRYYWMRDDLYIRAVNAEFLYGYEYLGNSGRLVITPLTDRCYLTLMGALHLKFGGAPAGPAGTGKTETTKDLGKALAIQTVVFNCSDQLDFLAMGKFLKGLASSGAWACFDEFNRIDVEVLSVVAQQIATIQKAQQQRVLSSYFQALFRPVAMMVPDYAMIAEISLYSFGFSDAKVLSKKITSTFKLSSEQLSSQDHYDFGMRAVKTVISAAGNLKRENPEMNEELICLRAIRDVNVPKFLQDDLKLFNGIVSDLFPKTREEPIDYGSLEESIRKVCDDKCLKDVNGYITKIIQLYETTVVRHGLMLVGPSGSGKTKCYEVLAAAMTALQGQASVSGGVYEAVQTYILNPKSITMGQLYGEFDLLTHEWTDGILSSLIRTGAAAMDEEKKWYMFDGPVDAVWIENMNTVLDDNKKLCLSSGEIIKLSDVMTLMFEVQDLAVASPATVSRCGMVYLEPSILGLSPFTECWLRTIPTLLQPYAQQLDSLFTRFLQHSITFVRKSVTEVITTMDSNLTCSLLKLLDCFFQPFVPQERPPSQEKLDRVCELIEPWFIFSLVWSVGATGNAASRQRFSSWLREKMVQEKVFSQGRSLLIIMSVTEYEYTVFAPSYPHLLVFFLWQNNVLLNIHLVPFTLCNNCNMFMLITSCALCVVLIPQVLCIGPTGTGKTLTMSDKLLNNMPAEYITHFLTFSARTSANQTQDLIDSKLDKRRKGVFGPPLGKYFIFFIDDLNMPMLETYGAQPPIELLRQWMDHGGWYDRKQIGTFKQLVDINFACAMGPPGGGRNPITQRFTRHFNCLSFTEMADSSKRTIFSTILGSWMGELKLFDSRRSSKKRAPQLLPLNEPVVDATIKVYSTITSELLPTPAKSHYTFNLRDLSKVFQGLLMAEAGKIEDKVQLLQLWYHESCRVFQDRLVSAEDRDWFDQLLQQHIKEFGCSFQEVVPHRPLLFGDFMIHGAENRVYQLIEDREKLVRVVEEYMEDYNQVSTTKMKLVLFMDAIQHVCRISRILRQPLGNALLLGVGGSGRQSLTKLATYISEYECFQIELSKNYGVAEWREDIKSIMMKAGLRNVQITFLFVDTQIKSESFLEDINNILNSGDVPNLYSADEQERILTSMKPVVQDLGQQPTKANLMAAYVKRVRSNIHTVLCMSPIGEVFRARLRQFPSLVTCCTIDWFSAWPQEALLSVAASFLNELPELEASPAALKGLTMMCVEIHQMVAQKCEQYRAELSRYNYVTPKSYLELLSIFSNLIGRKKQELHGARQRMKTGLDKLLSTAEDVSKMQEELETTRPLLEQAAKDTVVTMEKIKEDTMVAEETRAAVQEEEAKATEKAKISGAIAADAQKDLDEALPALDAALTSLKSLNKNDVTEVRGMQRPPQGVKLVVEALCIMKGIPPKRVAGEKPGTKVDDYWEPGKGLLQDPGKFLESLFKFDKVRVYTHTNTHTHTHTLHTKKCKYRFVLKRVQSLSLGLVCVFVCLCVCVCVCVTQTYKQQGTTVLKLGDTVIPYHNDFKMYITTKLPNPHYSPEISTKVTLINFTLSPSGLQDQLLGRVVAEERPDLEEAKNQLIVSGVQMKQELKEIEDQILLRLSSSEGNPVDDEELIRVLGASKLKAGEIQAKVKVAEETEQDIDATRLEYVPVAVRTQILFFCVSDLSNVDPMYQYSLEWFLGIFLAGIAKSERADTLEQRIININEYFTFSLYSNVCRSLFEKHKLMFAFLLCARIMMNDNMIDMAEWQYMLSGGTVQQQLPNPSSSWLSERAWQELVALSDLPNFRGLADTFSEHELQYKAIFDSSHPHREPLPGEWCSKLDNFQRLLVLRCLRVDHLTHGLQDFVSAQLGQRFIEPQTSDLSAVFQESSPSTPLIFVLSPGTDPAADLYKFADVMKFSKKMSAISLGQGQGPWAEAMMQSAMEKGEWVFFQNCHLAPSWMPSLERLIENIDPSKVHRDFRLWLTSLPSNRFPVSILQNGSKMTIEPPRGIKANLLKTYMSLSDDVINSCSKTAEFKSLLLSLCLFHAIAIERRKFGPLGFNIPYEFTDGDLQICISQLKMFLNEYQDIPFKVLKYTAGEINYGGRVTDDWDRRCIMNVLEDFYCPAVLNPNHIYSASGEYRQISTDLNDYLAYIRNLPINDTPEIFGLHDNANISFAQNETFALLGAVVRLQPRAASSGGKAREEEIVAGIMEKIPNPFNVQEVITKYPVMYEESMNTVLIQEVIRYNKLLAVISRSLSDLVKALKGLVVMSSELELMANSLFINAVPEMWKTKAYPSLKLLGSWVSDLLQRIRFLNDWISGGIPSVFWISGFFFPQAFLTGTLQNFARHAVLSIDTVSFGFKVMKQPVVELTKRPESGCYIHGLFLEGARWDPLAGLLTQSRPKELYTEMAVIWMIPVPNRKPPQSGVYICPIYKTLTRAGTLSTTGHSTNYVIAVELPTDQSQQHWIKQGVALICALDY</sequence>
<dbReference type="Gene3D" id="1.10.287.2620">
    <property type="match status" value="1"/>
</dbReference>
<keyword evidence="11" id="KW-0969">Cilium</keyword>
<dbReference type="InterPro" id="IPR041466">
    <property type="entry name" value="Dynein_AAA5_ext"/>
</dbReference>
<dbReference type="Gene3D" id="1.20.58.1120">
    <property type="match status" value="1"/>
</dbReference>
<keyword evidence="15" id="KW-1133">Transmembrane helix</keyword>
<dbReference type="GO" id="GO:0051959">
    <property type="term" value="F:dynein light intermediate chain binding"/>
    <property type="evidence" value="ECO:0007669"/>
    <property type="project" value="InterPro"/>
</dbReference>
<dbReference type="Pfam" id="PF18198">
    <property type="entry name" value="AAA_lid_11"/>
    <property type="match status" value="1"/>
</dbReference>
<dbReference type="Pfam" id="PF12775">
    <property type="entry name" value="AAA_7"/>
    <property type="match status" value="1"/>
</dbReference>
<evidence type="ECO:0000259" key="21">
    <source>
        <dbReference type="Pfam" id="PF12781"/>
    </source>
</evidence>
<dbReference type="InterPro" id="IPR042222">
    <property type="entry name" value="Dynein_2_N"/>
</dbReference>
<feature type="domain" description="Dynein heavy chain AAA lid" evidence="24">
    <location>
        <begin position="3429"/>
        <end position="3566"/>
    </location>
</feature>
<evidence type="ECO:0000256" key="12">
    <source>
        <dbReference type="ARBA" id="ARBA00023175"/>
    </source>
</evidence>
<dbReference type="Gene3D" id="3.10.490.20">
    <property type="match status" value="1"/>
</dbReference>
<feature type="domain" description="Dynein heavy chain 3 AAA+ lid" evidence="23">
    <location>
        <begin position="2270"/>
        <end position="2357"/>
    </location>
</feature>
<dbReference type="Gene3D" id="1.10.8.720">
    <property type="entry name" value="Region D6 of dynein motor"/>
    <property type="match status" value="1"/>
</dbReference>
<dbReference type="Pfam" id="PF08393">
    <property type="entry name" value="DHC_N2"/>
    <property type="match status" value="1"/>
</dbReference>
<dbReference type="GO" id="GO:0003341">
    <property type="term" value="P:cilium movement"/>
    <property type="evidence" value="ECO:0007669"/>
    <property type="project" value="UniProtKB-ARBA"/>
</dbReference>
<dbReference type="InterPro" id="IPR027417">
    <property type="entry name" value="P-loop_NTPase"/>
</dbReference>
<dbReference type="FunFam" id="3.10.490.20:FF:000001">
    <property type="entry name" value="dynein heavy chain 7, axonemal"/>
    <property type="match status" value="1"/>
</dbReference>
<dbReference type="Proteomes" id="UP000694621">
    <property type="component" value="Unplaced"/>
</dbReference>
<dbReference type="GO" id="GO:0005524">
    <property type="term" value="F:ATP binding"/>
    <property type="evidence" value="ECO:0007669"/>
    <property type="project" value="UniProtKB-KW"/>
</dbReference>
<dbReference type="FunFam" id="1.10.8.710:FF:000004">
    <property type="entry name" value="Dynein axonemal heavy chain 6"/>
    <property type="match status" value="1"/>
</dbReference>
<keyword evidence="8" id="KW-0282">Flagellum</keyword>
<dbReference type="PANTHER" id="PTHR22878:SF73">
    <property type="entry name" value="DYNEIN AXONEMAL HEAVY CHAIN 1"/>
    <property type="match status" value="1"/>
</dbReference>
<feature type="domain" description="Dynein heavy chain ATP-binding dynein motor region" evidence="21">
    <location>
        <begin position="2911"/>
        <end position="3040"/>
    </location>
</feature>
<evidence type="ECO:0000256" key="14">
    <source>
        <dbReference type="ARBA" id="ARBA00023273"/>
    </source>
</evidence>
<dbReference type="Gene3D" id="1.20.920.30">
    <property type="match status" value="1"/>
</dbReference>
<evidence type="ECO:0000313" key="27">
    <source>
        <dbReference type="Proteomes" id="UP000694621"/>
    </source>
</evidence>
<evidence type="ECO:0000256" key="11">
    <source>
        <dbReference type="ARBA" id="ARBA00023069"/>
    </source>
</evidence>
<dbReference type="InterPro" id="IPR013602">
    <property type="entry name" value="Dynein_heavy_linker"/>
</dbReference>
<feature type="domain" description="Dynein heavy chain coiled coil stalk" evidence="19">
    <location>
        <begin position="2688"/>
        <end position="2862"/>
    </location>
</feature>
<evidence type="ECO:0000256" key="15">
    <source>
        <dbReference type="SAM" id="Phobius"/>
    </source>
</evidence>
<dbReference type="Gene3D" id="1.20.1270.280">
    <property type="match status" value="1"/>
</dbReference>
<keyword evidence="5" id="KW-0493">Microtubule</keyword>
<dbReference type="Gene3D" id="1.20.920.20">
    <property type="match status" value="1"/>
</dbReference>
<proteinExistence type="inferred from homology"/>
<dbReference type="InterPro" id="IPR024317">
    <property type="entry name" value="Dynein_heavy_chain_D4_dom"/>
</dbReference>
<evidence type="ECO:0000313" key="26">
    <source>
        <dbReference type="Ensembl" id="ENSAMXP00005047887.1"/>
    </source>
</evidence>
<dbReference type="Pfam" id="PF17852">
    <property type="entry name" value="Dynein_AAA_lid"/>
    <property type="match status" value="1"/>
</dbReference>
<evidence type="ECO:0000259" key="19">
    <source>
        <dbReference type="Pfam" id="PF12777"/>
    </source>
</evidence>